<accession>G4ZRR2</accession>
<evidence type="ECO:0000313" key="1">
    <source>
        <dbReference type="EMBL" id="EGZ13871.1"/>
    </source>
</evidence>
<protein>
    <submittedName>
        <fullName evidence="1">Uncharacterized protein</fullName>
    </submittedName>
</protein>
<dbReference type="AlphaFoldDB" id="G4ZRR2"/>
<reference evidence="1 2" key="1">
    <citation type="journal article" date="2006" name="Science">
        <title>Phytophthora genome sequences uncover evolutionary origins and mechanisms of pathogenesis.</title>
        <authorList>
            <person name="Tyler B.M."/>
            <person name="Tripathy S."/>
            <person name="Zhang X."/>
            <person name="Dehal P."/>
            <person name="Jiang R.H."/>
            <person name="Aerts A."/>
            <person name="Arredondo F.D."/>
            <person name="Baxter L."/>
            <person name="Bensasson D."/>
            <person name="Beynon J.L."/>
            <person name="Chapman J."/>
            <person name="Damasceno C.M."/>
            <person name="Dorrance A.E."/>
            <person name="Dou D."/>
            <person name="Dickerman A.W."/>
            <person name="Dubchak I.L."/>
            <person name="Garbelotto M."/>
            <person name="Gijzen M."/>
            <person name="Gordon S.G."/>
            <person name="Govers F."/>
            <person name="Grunwald N.J."/>
            <person name="Huang W."/>
            <person name="Ivors K.L."/>
            <person name="Jones R.W."/>
            <person name="Kamoun S."/>
            <person name="Krampis K."/>
            <person name="Lamour K.H."/>
            <person name="Lee M.K."/>
            <person name="McDonald W.H."/>
            <person name="Medina M."/>
            <person name="Meijer H.J."/>
            <person name="Nordberg E.K."/>
            <person name="Maclean D.J."/>
            <person name="Ospina-Giraldo M.D."/>
            <person name="Morris P.F."/>
            <person name="Phuntumart V."/>
            <person name="Putnam N.H."/>
            <person name="Rash S."/>
            <person name="Rose J.K."/>
            <person name="Sakihama Y."/>
            <person name="Salamov A.A."/>
            <person name="Savidor A."/>
            <person name="Scheuring C.F."/>
            <person name="Smith B.M."/>
            <person name="Sobral B.W."/>
            <person name="Terry A."/>
            <person name="Torto-Alalibo T.A."/>
            <person name="Win J."/>
            <person name="Xu Z."/>
            <person name="Zhang H."/>
            <person name="Grigoriev I.V."/>
            <person name="Rokhsar D.S."/>
            <person name="Boore J.L."/>
        </authorList>
    </citation>
    <scope>NUCLEOTIDE SEQUENCE [LARGE SCALE GENOMIC DNA]</scope>
    <source>
        <strain evidence="1 2">P6497</strain>
    </source>
</reference>
<keyword evidence="2" id="KW-1185">Reference proteome</keyword>
<dbReference type="RefSeq" id="XP_009531300.1">
    <property type="nucleotide sequence ID" value="XM_009533005.1"/>
</dbReference>
<dbReference type="Proteomes" id="UP000002640">
    <property type="component" value="Unassembled WGS sequence"/>
</dbReference>
<sequence length="210" mass="22651">MPRLTSRSTLHLLPEDVAAGAFPLPFYARVVGIEGDEVKFRSFDGEEGALSRSVAARRTVTIAAVNKMGRVSLLRRPVAVTTGDPEPKTFHGQVVGVEDREVTVESDGTQIVAQVDAIKVVAPVVALRLQHVALDTSEWSSADVDNMQTAILSRVLGEGNNEGSRSISCILSGLIDEQNHPEPSAICKWVDPQSGSETQFSLQHALDYAF</sequence>
<proteinExistence type="predicted"/>
<dbReference type="GeneID" id="20647046"/>
<name>G4ZRR2_PHYSP</name>
<organism evidence="1 2">
    <name type="scientific">Phytophthora sojae (strain P6497)</name>
    <name type="common">Soybean stem and root rot agent</name>
    <name type="synonym">Phytophthora megasperma f. sp. glycines</name>
    <dbReference type="NCBI Taxonomy" id="1094619"/>
    <lineage>
        <taxon>Eukaryota</taxon>
        <taxon>Sar</taxon>
        <taxon>Stramenopiles</taxon>
        <taxon>Oomycota</taxon>
        <taxon>Peronosporomycetes</taxon>
        <taxon>Peronosporales</taxon>
        <taxon>Peronosporaceae</taxon>
        <taxon>Phytophthora</taxon>
    </lineage>
</organism>
<gene>
    <name evidence="1" type="ORF">PHYSODRAFT_335585</name>
</gene>
<dbReference type="OMA" id="TETCVWI"/>
<evidence type="ECO:0000313" key="2">
    <source>
        <dbReference type="Proteomes" id="UP000002640"/>
    </source>
</evidence>
<dbReference type="InParanoid" id="G4ZRR2"/>
<dbReference type="EMBL" id="JH159156">
    <property type="protein sequence ID" value="EGZ13871.1"/>
    <property type="molecule type" value="Genomic_DNA"/>
</dbReference>
<dbReference type="KEGG" id="psoj:PHYSODRAFT_335585"/>